<feature type="domain" description="Cupin type-2" evidence="1">
    <location>
        <begin position="37"/>
        <end position="100"/>
    </location>
</feature>
<sequence length="125" mass="13263">MPHVSQREARAYSMHGVTFTSFASSSTGAASLAAWRADFPPRTAGEQHTMSHEEVLFVLSGHLDVQLDDEHFVAAAGDAVLVPADVTFRVGNSADEPAQIWATTGLGMTASVVGDDVRLAPPWAQ</sequence>
<dbReference type="InterPro" id="IPR011051">
    <property type="entry name" value="RmlC_Cupin_sf"/>
</dbReference>
<dbReference type="SUPFAM" id="SSF51182">
    <property type="entry name" value="RmlC-like cupins"/>
    <property type="match status" value="1"/>
</dbReference>
<dbReference type="Proteomes" id="UP000186218">
    <property type="component" value="Unassembled WGS sequence"/>
</dbReference>
<accession>A0A1N7G544</accession>
<dbReference type="AlphaFoldDB" id="A0A1N7G544"/>
<dbReference type="EMBL" id="FTNT01000007">
    <property type="protein sequence ID" value="SIS07685.1"/>
    <property type="molecule type" value="Genomic_DNA"/>
</dbReference>
<dbReference type="InterPro" id="IPR014710">
    <property type="entry name" value="RmlC-like_jellyroll"/>
</dbReference>
<reference evidence="2 3" key="1">
    <citation type="submission" date="2017-01" db="EMBL/GenBank/DDBJ databases">
        <authorList>
            <person name="Mah S.A."/>
            <person name="Swanson W.J."/>
            <person name="Moy G.W."/>
            <person name="Vacquier V.D."/>
        </authorList>
    </citation>
    <scope>NUCLEOTIDE SEQUENCE [LARGE SCALE GENOMIC DNA]</scope>
    <source>
        <strain evidence="2 3">CPCC 203464</strain>
    </source>
</reference>
<evidence type="ECO:0000313" key="3">
    <source>
        <dbReference type="Proteomes" id="UP000186218"/>
    </source>
</evidence>
<dbReference type="OrthoDB" id="5145129at2"/>
<dbReference type="InterPro" id="IPR013096">
    <property type="entry name" value="Cupin_2"/>
</dbReference>
<evidence type="ECO:0000259" key="1">
    <source>
        <dbReference type="Pfam" id="PF07883"/>
    </source>
</evidence>
<dbReference type="STRING" id="1344003.SAMN05445060_2510"/>
<protein>
    <submittedName>
        <fullName evidence="2">Cupin domain-containing protein</fullName>
    </submittedName>
</protein>
<dbReference type="RefSeq" id="WP_076480006.1">
    <property type="nucleotide sequence ID" value="NZ_FTNT01000007.1"/>
</dbReference>
<dbReference type="Gene3D" id="2.60.120.10">
    <property type="entry name" value="Jelly Rolls"/>
    <property type="match status" value="1"/>
</dbReference>
<organism evidence="2 3">
    <name type="scientific">Williamsia sterculiae</name>
    <dbReference type="NCBI Taxonomy" id="1344003"/>
    <lineage>
        <taxon>Bacteria</taxon>
        <taxon>Bacillati</taxon>
        <taxon>Actinomycetota</taxon>
        <taxon>Actinomycetes</taxon>
        <taxon>Mycobacteriales</taxon>
        <taxon>Nocardiaceae</taxon>
        <taxon>Williamsia</taxon>
    </lineage>
</organism>
<dbReference type="Pfam" id="PF07883">
    <property type="entry name" value="Cupin_2"/>
    <property type="match status" value="1"/>
</dbReference>
<gene>
    <name evidence="2" type="ORF">SAMN05445060_2510</name>
</gene>
<name>A0A1N7G544_9NOCA</name>
<evidence type="ECO:0000313" key="2">
    <source>
        <dbReference type="EMBL" id="SIS07685.1"/>
    </source>
</evidence>
<proteinExistence type="predicted"/>
<keyword evidence="3" id="KW-1185">Reference proteome</keyword>